<dbReference type="EMBL" id="CP033019">
    <property type="protein sequence ID" value="AYM75007.1"/>
    <property type="molecule type" value="Genomic_DNA"/>
</dbReference>
<dbReference type="Proteomes" id="UP000279594">
    <property type="component" value="Chromosome"/>
</dbReference>
<sequence length="143" mass="15335">MPTWTSPPQLVALAAFYARAQAHPETISDAAFLEAVKAAHWPTNCWSYVEASFAIIAPACLLRPHLSAELIVFPIDAMIAGGLDDAGQVIAIGLDCAMRDAPYVEVSEDGGRWLTQVWPGLGAVVENVFQARLQAALADDDDE</sequence>
<organism evidence="1 2">
    <name type="scientific">Janthinobacterium agaricidamnosum</name>
    <dbReference type="NCBI Taxonomy" id="55508"/>
    <lineage>
        <taxon>Bacteria</taxon>
        <taxon>Pseudomonadati</taxon>
        <taxon>Pseudomonadota</taxon>
        <taxon>Betaproteobacteria</taxon>
        <taxon>Burkholderiales</taxon>
        <taxon>Oxalobacteraceae</taxon>
        <taxon>Janthinobacterium</taxon>
    </lineage>
</organism>
<proteinExistence type="predicted"/>
<evidence type="ECO:0000313" key="1">
    <source>
        <dbReference type="EMBL" id="AYM75007.1"/>
    </source>
</evidence>
<keyword evidence="2" id="KW-1185">Reference proteome</keyword>
<name>A0A3G2E4W9_9BURK</name>
<gene>
    <name evidence="1" type="ORF">D9M09_03750</name>
</gene>
<accession>A0A3G2E4W9</accession>
<dbReference type="AlphaFoldDB" id="A0A3G2E4W9"/>
<protein>
    <submittedName>
        <fullName evidence="1">Uncharacterized protein</fullName>
    </submittedName>
</protein>
<reference evidence="1 2" key="1">
    <citation type="submission" date="2018-10" db="EMBL/GenBank/DDBJ databases">
        <title>Effects of UV and annual dynamics of microbial communities in freshwater RAS systems.</title>
        <authorList>
            <person name="Bekkelund A.K."/>
            <person name="Hansen B.R."/>
            <person name="Stokken H."/>
            <person name="Eriksen B.F."/>
            <person name="Kashulin N.A."/>
        </authorList>
    </citation>
    <scope>NUCLEOTIDE SEQUENCE [LARGE SCALE GENOMIC DNA]</scope>
    <source>
        <strain evidence="1 2">BHSEK</strain>
    </source>
</reference>
<dbReference type="RefSeq" id="WP_121668606.1">
    <property type="nucleotide sequence ID" value="NZ_CP033019.1"/>
</dbReference>
<evidence type="ECO:0000313" key="2">
    <source>
        <dbReference type="Proteomes" id="UP000279594"/>
    </source>
</evidence>